<evidence type="ECO:0000313" key="1">
    <source>
        <dbReference type="EMBL" id="GFD51310.1"/>
    </source>
</evidence>
<name>A0A699WYB3_TANCI</name>
<protein>
    <submittedName>
        <fullName evidence="1">Uncharacterized protein</fullName>
    </submittedName>
</protein>
<comment type="caution">
    <text evidence="1">The sequence shown here is derived from an EMBL/GenBank/DDBJ whole genome shotgun (WGS) entry which is preliminary data.</text>
</comment>
<proteinExistence type="predicted"/>
<dbReference type="AlphaFoldDB" id="A0A699WYB3"/>
<organism evidence="1">
    <name type="scientific">Tanacetum cinerariifolium</name>
    <name type="common">Dalmatian daisy</name>
    <name type="synonym">Chrysanthemum cinerariifolium</name>
    <dbReference type="NCBI Taxonomy" id="118510"/>
    <lineage>
        <taxon>Eukaryota</taxon>
        <taxon>Viridiplantae</taxon>
        <taxon>Streptophyta</taxon>
        <taxon>Embryophyta</taxon>
        <taxon>Tracheophyta</taxon>
        <taxon>Spermatophyta</taxon>
        <taxon>Magnoliopsida</taxon>
        <taxon>eudicotyledons</taxon>
        <taxon>Gunneridae</taxon>
        <taxon>Pentapetalae</taxon>
        <taxon>asterids</taxon>
        <taxon>campanulids</taxon>
        <taxon>Asterales</taxon>
        <taxon>Asteraceae</taxon>
        <taxon>Asteroideae</taxon>
        <taxon>Anthemideae</taxon>
        <taxon>Anthemidinae</taxon>
        <taxon>Tanacetum</taxon>
    </lineage>
</organism>
<sequence>MTGNYMPSGLDVEIDYSKFTYGPKQTSVDETDAKTCENVSNESDSSVETTISMPASIKNAPKVVCEPKVWTDAHIIEEYESDSDDDSVSNVQEHIEKPSFAFIDSVKHVKS</sequence>
<reference evidence="1" key="1">
    <citation type="journal article" date="2019" name="Sci. Rep.">
        <title>Draft genome of Tanacetum cinerariifolium, the natural source of mosquito coil.</title>
        <authorList>
            <person name="Yamashiro T."/>
            <person name="Shiraishi A."/>
            <person name="Satake H."/>
            <person name="Nakayama K."/>
        </authorList>
    </citation>
    <scope>NUCLEOTIDE SEQUENCE</scope>
</reference>
<feature type="non-terminal residue" evidence="1">
    <location>
        <position position="111"/>
    </location>
</feature>
<accession>A0A699WYB3</accession>
<dbReference type="EMBL" id="BKCJ011768585">
    <property type="protein sequence ID" value="GFD51310.1"/>
    <property type="molecule type" value="Genomic_DNA"/>
</dbReference>
<gene>
    <name evidence="1" type="ORF">Tci_923279</name>
</gene>